<dbReference type="EMBL" id="JAKFFV010000007">
    <property type="protein sequence ID" value="MCF2498901.1"/>
    <property type="molecule type" value="Genomic_DNA"/>
</dbReference>
<evidence type="ECO:0000256" key="4">
    <source>
        <dbReference type="ARBA" id="ARBA00023163"/>
    </source>
</evidence>
<keyword evidence="4" id="KW-0804">Transcription</keyword>
<gene>
    <name evidence="7" type="ORF">L0661_11320</name>
</gene>
<dbReference type="Proteomes" id="UP001139411">
    <property type="component" value="Unassembled WGS sequence"/>
</dbReference>
<evidence type="ECO:0000313" key="7">
    <source>
        <dbReference type="EMBL" id="MCF2498901.1"/>
    </source>
</evidence>
<evidence type="ECO:0000313" key="8">
    <source>
        <dbReference type="Proteomes" id="UP001139411"/>
    </source>
</evidence>
<evidence type="ECO:0000259" key="5">
    <source>
        <dbReference type="Pfam" id="PF04542"/>
    </source>
</evidence>
<dbReference type="AlphaFoldDB" id="A0A9X1QCZ4"/>
<comment type="similarity">
    <text evidence="1">Belongs to the sigma-70 factor family. ECF subfamily.</text>
</comment>
<dbReference type="PANTHER" id="PTHR43133:SF46">
    <property type="entry name" value="RNA POLYMERASE SIGMA-70 FACTOR ECF SUBFAMILY"/>
    <property type="match status" value="1"/>
</dbReference>
<dbReference type="NCBIfam" id="TIGR02985">
    <property type="entry name" value="Sig70_bacteroi1"/>
    <property type="match status" value="1"/>
</dbReference>
<comment type="caution">
    <text evidence="7">The sequence shown here is derived from an EMBL/GenBank/DDBJ whole genome shotgun (WGS) entry which is preliminary data.</text>
</comment>
<reference evidence="7" key="1">
    <citation type="submission" date="2022-01" db="EMBL/GenBank/DDBJ databases">
        <title>Novel species in genus Dyadobacter.</title>
        <authorList>
            <person name="Ma C."/>
        </authorList>
    </citation>
    <scope>NUCLEOTIDE SEQUENCE</scope>
    <source>
        <strain evidence="7">CY357</strain>
    </source>
</reference>
<keyword evidence="3" id="KW-0731">Sigma factor</keyword>
<protein>
    <submittedName>
        <fullName evidence="7">RNA polymerase sigma-70 factor</fullName>
    </submittedName>
</protein>
<organism evidence="7 8">
    <name type="scientific">Dyadobacter chenhuakuii</name>
    <dbReference type="NCBI Taxonomy" id="2909339"/>
    <lineage>
        <taxon>Bacteria</taxon>
        <taxon>Pseudomonadati</taxon>
        <taxon>Bacteroidota</taxon>
        <taxon>Cytophagia</taxon>
        <taxon>Cytophagales</taxon>
        <taxon>Spirosomataceae</taxon>
        <taxon>Dyadobacter</taxon>
    </lineage>
</organism>
<dbReference type="GO" id="GO:0003677">
    <property type="term" value="F:DNA binding"/>
    <property type="evidence" value="ECO:0007669"/>
    <property type="project" value="InterPro"/>
</dbReference>
<dbReference type="Pfam" id="PF04542">
    <property type="entry name" value="Sigma70_r2"/>
    <property type="match status" value="1"/>
</dbReference>
<evidence type="ECO:0000256" key="2">
    <source>
        <dbReference type="ARBA" id="ARBA00023015"/>
    </source>
</evidence>
<dbReference type="InterPro" id="IPR013325">
    <property type="entry name" value="RNA_pol_sigma_r2"/>
</dbReference>
<accession>A0A9X1QCZ4</accession>
<dbReference type="InterPro" id="IPR014284">
    <property type="entry name" value="RNA_pol_sigma-70_dom"/>
</dbReference>
<proteinExistence type="inferred from homology"/>
<dbReference type="SUPFAM" id="SSF88946">
    <property type="entry name" value="Sigma2 domain of RNA polymerase sigma factors"/>
    <property type="match status" value="1"/>
</dbReference>
<sequence length="226" mass="25898">MIGIISLESSDNAGDERALKAAGEEAMPEAGLDGLADTEFFIRKTFETDVQKGCELLFKRYYKPMCSHAVRFVYSKDIAEDIVADIFCNFWDNQIHCTINISYGAYLFRSVRNRCFNYLQKEQNKTLSLDAIIENDPLASHLPEKMMQYEELYQQVNTLVQGLPSQCQKVFVMNRFEGKAGKEIATELNLSTRTVEAHISRALNVIRHGLRHYWVESVVLFIVSFC</sequence>
<dbReference type="InterPro" id="IPR036388">
    <property type="entry name" value="WH-like_DNA-bd_sf"/>
</dbReference>
<dbReference type="RefSeq" id="WP_235159196.1">
    <property type="nucleotide sequence ID" value="NZ_JAKFFV010000007.1"/>
</dbReference>
<dbReference type="PANTHER" id="PTHR43133">
    <property type="entry name" value="RNA POLYMERASE ECF-TYPE SIGMA FACTO"/>
    <property type="match status" value="1"/>
</dbReference>
<dbReference type="InterPro" id="IPR007627">
    <property type="entry name" value="RNA_pol_sigma70_r2"/>
</dbReference>
<feature type="domain" description="RNA polymerase sigma factor 70 region 4 type 2" evidence="6">
    <location>
        <begin position="154"/>
        <end position="203"/>
    </location>
</feature>
<dbReference type="Pfam" id="PF08281">
    <property type="entry name" value="Sigma70_r4_2"/>
    <property type="match status" value="1"/>
</dbReference>
<dbReference type="Gene3D" id="1.10.10.10">
    <property type="entry name" value="Winged helix-like DNA-binding domain superfamily/Winged helix DNA-binding domain"/>
    <property type="match status" value="1"/>
</dbReference>
<dbReference type="GO" id="GO:0006352">
    <property type="term" value="P:DNA-templated transcription initiation"/>
    <property type="evidence" value="ECO:0007669"/>
    <property type="project" value="InterPro"/>
</dbReference>
<dbReference type="InterPro" id="IPR013249">
    <property type="entry name" value="RNA_pol_sigma70_r4_t2"/>
</dbReference>
<dbReference type="NCBIfam" id="TIGR02937">
    <property type="entry name" value="sigma70-ECF"/>
    <property type="match status" value="1"/>
</dbReference>
<evidence type="ECO:0000256" key="3">
    <source>
        <dbReference type="ARBA" id="ARBA00023082"/>
    </source>
</evidence>
<evidence type="ECO:0000259" key="6">
    <source>
        <dbReference type="Pfam" id="PF08281"/>
    </source>
</evidence>
<dbReference type="SUPFAM" id="SSF88659">
    <property type="entry name" value="Sigma3 and sigma4 domains of RNA polymerase sigma factors"/>
    <property type="match status" value="1"/>
</dbReference>
<name>A0A9X1QCZ4_9BACT</name>
<dbReference type="InterPro" id="IPR014327">
    <property type="entry name" value="RNA_pol_sigma70_bacteroid"/>
</dbReference>
<dbReference type="InterPro" id="IPR013324">
    <property type="entry name" value="RNA_pol_sigma_r3/r4-like"/>
</dbReference>
<dbReference type="GO" id="GO:0016987">
    <property type="term" value="F:sigma factor activity"/>
    <property type="evidence" value="ECO:0007669"/>
    <property type="project" value="UniProtKB-KW"/>
</dbReference>
<dbReference type="Gene3D" id="1.10.1740.10">
    <property type="match status" value="1"/>
</dbReference>
<feature type="domain" description="RNA polymerase sigma-70 region 2" evidence="5">
    <location>
        <begin position="57"/>
        <end position="123"/>
    </location>
</feature>
<dbReference type="InterPro" id="IPR039425">
    <property type="entry name" value="RNA_pol_sigma-70-like"/>
</dbReference>
<evidence type="ECO:0000256" key="1">
    <source>
        <dbReference type="ARBA" id="ARBA00010641"/>
    </source>
</evidence>
<keyword evidence="2" id="KW-0805">Transcription regulation</keyword>